<dbReference type="Gene3D" id="3.10.129.10">
    <property type="entry name" value="Hotdog Thioesterase"/>
    <property type="match status" value="1"/>
</dbReference>
<organism evidence="4 5">
    <name type="scientific">Mycolicibacterium tokaiense</name>
    <dbReference type="NCBI Taxonomy" id="39695"/>
    <lineage>
        <taxon>Bacteria</taxon>
        <taxon>Bacillati</taxon>
        <taxon>Actinomycetota</taxon>
        <taxon>Actinomycetes</taxon>
        <taxon>Mycobacteriales</taxon>
        <taxon>Mycobacteriaceae</taxon>
        <taxon>Mycolicibacterium</taxon>
    </lineage>
</organism>
<dbReference type="Proteomes" id="UP000254978">
    <property type="component" value="Unassembled WGS sequence"/>
</dbReference>
<feature type="domain" description="MaoC-like" evidence="3">
    <location>
        <begin position="17"/>
        <end position="106"/>
    </location>
</feature>
<evidence type="ECO:0000313" key="5">
    <source>
        <dbReference type="Proteomes" id="UP000254978"/>
    </source>
</evidence>
<sequence length="158" mass="17205">MITERHTGVSIGAELPAKVHTTTAAQLVRYAAAAQDFSGIHYDVEYARRRGFPGVIVHGLLKAAFLAELGQAWAGEEAWFRSFKARYTGTDLVGAPIVCRGRVTSVDDELDRVGLELWTENVEGRTTTTATGVIQLSSRTDLPEQGQTDTATNAHHDH</sequence>
<evidence type="ECO:0000256" key="1">
    <source>
        <dbReference type="ARBA" id="ARBA00005254"/>
    </source>
</evidence>
<comment type="similarity">
    <text evidence="1">Belongs to the enoyl-CoA hydratase/isomerase family.</text>
</comment>
<keyword evidence="5" id="KW-1185">Reference proteome</keyword>
<proteinExistence type="inferred from homology"/>
<dbReference type="RefSeq" id="WP_115278773.1">
    <property type="nucleotide sequence ID" value="NZ_AP022600.1"/>
</dbReference>
<reference evidence="4 5" key="1">
    <citation type="submission" date="2018-06" db="EMBL/GenBank/DDBJ databases">
        <authorList>
            <consortium name="Pathogen Informatics"/>
            <person name="Doyle S."/>
        </authorList>
    </citation>
    <scope>NUCLEOTIDE SEQUENCE [LARGE SCALE GENOMIC DNA]</scope>
    <source>
        <strain evidence="4 5">NCTC10821</strain>
    </source>
</reference>
<name>A0A378TEJ4_9MYCO</name>
<dbReference type="SUPFAM" id="SSF54637">
    <property type="entry name" value="Thioesterase/thiol ester dehydrase-isomerase"/>
    <property type="match status" value="1"/>
</dbReference>
<dbReference type="AlphaFoldDB" id="A0A378TEJ4"/>
<dbReference type="OrthoDB" id="9800237at2"/>
<gene>
    <name evidence="4" type="ORF">NCTC10821_02692</name>
</gene>
<accession>A0A378TEJ4</accession>
<dbReference type="EMBL" id="UGQT01000001">
    <property type="protein sequence ID" value="STZ59169.1"/>
    <property type="molecule type" value="Genomic_DNA"/>
</dbReference>
<dbReference type="InterPro" id="IPR029069">
    <property type="entry name" value="HotDog_dom_sf"/>
</dbReference>
<protein>
    <submittedName>
        <fullName evidence="4">MaoC-like dehydratase</fullName>
    </submittedName>
</protein>
<evidence type="ECO:0000313" key="4">
    <source>
        <dbReference type="EMBL" id="STZ59169.1"/>
    </source>
</evidence>
<dbReference type="InterPro" id="IPR002539">
    <property type="entry name" value="MaoC-like_dom"/>
</dbReference>
<evidence type="ECO:0000259" key="3">
    <source>
        <dbReference type="Pfam" id="PF01575"/>
    </source>
</evidence>
<evidence type="ECO:0000256" key="2">
    <source>
        <dbReference type="SAM" id="MobiDB-lite"/>
    </source>
</evidence>
<dbReference type="Pfam" id="PF01575">
    <property type="entry name" value="MaoC_dehydratas"/>
    <property type="match status" value="1"/>
</dbReference>
<feature type="region of interest" description="Disordered" evidence="2">
    <location>
        <begin position="129"/>
        <end position="158"/>
    </location>
</feature>